<dbReference type="EMBL" id="JAUDZG010000008">
    <property type="protein sequence ID" value="KAK3301725.1"/>
    <property type="molecule type" value="Genomic_DNA"/>
</dbReference>
<keyword evidence="3" id="KW-1185">Reference proteome</keyword>
<reference evidence="2" key="1">
    <citation type="journal article" date="2023" name="Mol. Phylogenet. Evol.">
        <title>Genome-scale phylogeny and comparative genomics of the fungal order Sordariales.</title>
        <authorList>
            <person name="Hensen N."/>
            <person name="Bonometti L."/>
            <person name="Westerberg I."/>
            <person name="Brannstrom I.O."/>
            <person name="Guillou S."/>
            <person name="Cros-Aarteil S."/>
            <person name="Calhoun S."/>
            <person name="Haridas S."/>
            <person name="Kuo A."/>
            <person name="Mondo S."/>
            <person name="Pangilinan J."/>
            <person name="Riley R."/>
            <person name="LaButti K."/>
            <person name="Andreopoulos B."/>
            <person name="Lipzen A."/>
            <person name="Chen C."/>
            <person name="Yan M."/>
            <person name="Daum C."/>
            <person name="Ng V."/>
            <person name="Clum A."/>
            <person name="Steindorff A."/>
            <person name="Ohm R.A."/>
            <person name="Martin F."/>
            <person name="Silar P."/>
            <person name="Natvig D.O."/>
            <person name="Lalanne C."/>
            <person name="Gautier V."/>
            <person name="Ament-Velasquez S.L."/>
            <person name="Kruys A."/>
            <person name="Hutchinson M.I."/>
            <person name="Powell A.J."/>
            <person name="Barry K."/>
            <person name="Miller A.N."/>
            <person name="Grigoriev I.V."/>
            <person name="Debuchy R."/>
            <person name="Gladieux P."/>
            <person name="Hiltunen Thoren M."/>
            <person name="Johannesson H."/>
        </authorList>
    </citation>
    <scope>NUCLEOTIDE SEQUENCE</scope>
    <source>
        <strain evidence="2">CBS 333.67</strain>
    </source>
</reference>
<dbReference type="GeneID" id="87888907"/>
<reference evidence="2" key="2">
    <citation type="submission" date="2023-06" db="EMBL/GenBank/DDBJ databases">
        <authorList>
            <consortium name="Lawrence Berkeley National Laboratory"/>
            <person name="Mondo S.J."/>
            <person name="Hensen N."/>
            <person name="Bonometti L."/>
            <person name="Westerberg I."/>
            <person name="Brannstrom I.O."/>
            <person name="Guillou S."/>
            <person name="Cros-Aarteil S."/>
            <person name="Calhoun S."/>
            <person name="Haridas S."/>
            <person name="Kuo A."/>
            <person name="Pangilinan J."/>
            <person name="Riley R."/>
            <person name="Labutti K."/>
            <person name="Andreopoulos B."/>
            <person name="Lipzen A."/>
            <person name="Chen C."/>
            <person name="Yanf M."/>
            <person name="Daum C."/>
            <person name="Ng V."/>
            <person name="Clum A."/>
            <person name="Steindorff A."/>
            <person name="Ohm R."/>
            <person name="Martin F."/>
            <person name="Silar P."/>
            <person name="Natvig D."/>
            <person name="Lalanne C."/>
            <person name="Gautier V."/>
            <person name="Ament-Velasquez S.L."/>
            <person name="Kruys A."/>
            <person name="Hutchinson M.I."/>
            <person name="Powell A.J."/>
            <person name="Barry K."/>
            <person name="Miller A.N."/>
            <person name="Grigoriev I.V."/>
            <person name="Debuchy R."/>
            <person name="Gladieux P."/>
            <person name="Thoren M.H."/>
            <person name="Johannesson H."/>
        </authorList>
    </citation>
    <scope>NUCLEOTIDE SEQUENCE</scope>
    <source>
        <strain evidence="2">CBS 333.67</strain>
    </source>
</reference>
<dbReference type="RefSeq" id="XP_062717505.1">
    <property type="nucleotide sequence ID" value="XM_062870078.1"/>
</dbReference>
<gene>
    <name evidence="2" type="ORF">B0T15DRAFT_544456</name>
</gene>
<evidence type="ECO:0000259" key="1">
    <source>
        <dbReference type="Pfam" id="PF06983"/>
    </source>
</evidence>
<evidence type="ECO:0000313" key="3">
    <source>
        <dbReference type="Proteomes" id="UP001273166"/>
    </source>
</evidence>
<dbReference type="InterPro" id="IPR029068">
    <property type="entry name" value="Glyas_Bleomycin-R_OHBP_Dase"/>
</dbReference>
<organism evidence="2 3">
    <name type="scientific">Chaetomium strumarium</name>
    <dbReference type="NCBI Taxonomy" id="1170767"/>
    <lineage>
        <taxon>Eukaryota</taxon>
        <taxon>Fungi</taxon>
        <taxon>Dikarya</taxon>
        <taxon>Ascomycota</taxon>
        <taxon>Pezizomycotina</taxon>
        <taxon>Sordariomycetes</taxon>
        <taxon>Sordariomycetidae</taxon>
        <taxon>Sordariales</taxon>
        <taxon>Chaetomiaceae</taxon>
        <taxon>Chaetomium</taxon>
    </lineage>
</organism>
<keyword evidence="2" id="KW-0223">Dioxygenase</keyword>
<keyword evidence="2" id="KW-0560">Oxidoreductase</keyword>
<dbReference type="CDD" id="cd06588">
    <property type="entry name" value="PhnB_like"/>
    <property type="match status" value="1"/>
</dbReference>
<protein>
    <submittedName>
        <fullName evidence="2">Glyoxalase/Bleomycin resistance protein/Dihydroxybiphenyl dioxygenase</fullName>
    </submittedName>
</protein>
<proteinExistence type="predicted"/>
<comment type="caution">
    <text evidence="2">The sequence shown here is derived from an EMBL/GenBank/DDBJ whole genome shotgun (WGS) entry which is preliminary data.</text>
</comment>
<accession>A0AAJ0GKS4</accession>
<evidence type="ECO:0000313" key="2">
    <source>
        <dbReference type="EMBL" id="KAK3301725.1"/>
    </source>
</evidence>
<dbReference type="Pfam" id="PF06983">
    <property type="entry name" value="3-dmu-9_3-mt"/>
    <property type="match status" value="1"/>
</dbReference>
<name>A0AAJ0GKS4_9PEZI</name>
<dbReference type="GO" id="GO:0051213">
    <property type="term" value="F:dioxygenase activity"/>
    <property type="evidence" value="ECO:0007669"/>
    <property type="project" value="UniProtKB-KW"/>
</dbReference>
<dbReference type="Proteomes" id="UP001273166">
    <property type="component" value="Unassembled WGS sequence"/>
</dbReference>
<dbReference type="PANTHER" id="PTHR33990:SF2">
    <property type="entry name" value="PHNB-LIKE DOMAIN-CONTAINING PROTEIN"/>
    <property type="match status" value="1"/>
</dbReference>
<feature type="domain" description="PhnB-like" evidence="1">
    <location>
        <begin position="8"/>
        <end position="127"/>
    </location>
</feature>
<sequence>MAPTSLNMMTCLWFDGQAEDAAHFYTSIFPNSKIVTTQHFLEAGREMHGHEPGSVMVVQFELDGHRFVALNGGPQFKINEAISFQIDCDSQEEVDYYWSRLGEGTDTTKQQGCGWIGDRFGVCWQVVPKRLKEMIASEDKAAAGRASLAMMGMSKLDIAELEKAFRG</sequence>
<dbReference type="SUPFAM" id="SSF54593">
    <property type="entry name" value="Glyoxalase/Bleomycin resistance protein/Dihydroxybiphenyl dioxygenase"/>
    <property type="match status" value="1"/>
</dbReference>
<dbReference type="PIRSF" id="PIRSF021700">
    <property type="entry name" value="3_dmu_93_MTrfase"/>
    <property type="match status" value="1"/>
</dbReference>
<dbReference type="Gene3D" id="3.10.180.10">
    <property type="entry name" value="2,3-Dihydroxybiphenyl 1,2-Dioxygenase, domain 1"/>
    <property type="match status" value="1"/>
</dbReference>
<dbReference type="AlphaFoldDB" id="A0AAJ0GKS4"/>
<dbReference type="InterPro" id="IPR028973">
    <property type="entry name" value="PhnB-like"/>
</dbReference>
<dbReference type="PANTHER" id="PTHR33990">
    <property type="entry name" value="PROTEIN YJDN-RELATED"/>
    <property type="match status" value="1"/>
</dbReference>
<dbReference type="InterPro" id="IPR009725">
    <property type="entry name" value="3_dmu_93_MTrfase"/>
</dbReference>